<sequence length="686" mass="77343">MGSRFLRPFLQSLCCNSPWNYAVFWKLKHHDEMILAWEDGFCDILKQSDAMASPVEDLYFKNSNMILSSALTPSLLDGTPGDYLVRYAIAEMSHSSHVVGSGVVGEAAVKGNASWIYADSMQTDVLNSIIVSKYPDEWLLQFAAGIKTILLLPVIPDGVLQLGSTEMVSEDAVLVAYLKNKFELHNQSDGYIQQISLMSTFMDYLEEPSTVTTETVTEDQNSIHAVGDLYPIENQMVPVFMFQDLYNSSERHVEDNHENVAEGEMNQQTMDMIHVPEPFQLSYADYIDEISKYIHEERLWVSPYSYELNRRMCGDIVNELMDYKFEEGGTELTCVGNDFDNGICESGSNLFNFHEASGLGKALGAVIQNKTHEHIYGESVLSQDVAFHSFGDRVPSGTVDVSGVESVGFLVKHVEVEHLSKTFVANSSNSFDDNSSDKSIITSINMASHGFSKARAYSKHSASVESKISSLSDKQQPRKGRDPVNKRKLSRLSTTSKKRTHSGDNQRPRPRDRQLIQDRIKELRELVPNGEKGSIDGLLDKTIKHMLFLRNVANQADKLRHPILEEEVGDNTTKPAEVKYSHRDGASWAVEIGNEQHFCPIIVKDLDRPRHMLIEMVCTDHDRFLEIADVIHRLKLTILKGVMEKTADNSSWARFIVETSGSFHRLDIFWPLMQLQKDRAPISTSI</sequence>
<evidence type="ECO:0000256" key="5">
    <source>
        <dbReference type="SAM" id="MobiDB-lite"/>
    </source>
</evidence>
<dbReference type="Proteomes" id="UP001567538">
    <property type="component" value="Unassembled WGS sequence"/>
</dbReference>
<dbReference type="InterPro" id="IPR025610">
    <property type="entry name" value="MYC/MYB_N"/>
</dbReference>
<feature type="region of interest" description="Disordered" evidence="5">
    <location>
        <begin position="466"/>
        <end position="515"/>
    </location>
</feature>
<protein>
    <submittedName>
        <fullName evidence="7">Transcription factor LHW-like</fullName>
    </submittedName>
</protein>
<evidence type="ECO:0000313" key="8">
    <source>
        <dbReference type="Proteomes" id="UP001567538"/>
    </source>
</evidence>
<feature type="domain" description="BHLH" evidence="6">
    <location>
        <begin position="500"/>
        <end position="549"/>
    </location>
</feature>
<keyword evidence="8" id="KW-1185">Reference proteome</keyword>
<feature type="compositionally biased region" description="Basic and acidic residues" evidence="5">
    <location>
        <begin position="475"/>
        <end position="485"/>
    </location>
</feature>
<keyword evidence="4" id="KW-0539">Nucleus</keyword>
<name>A0ABD1GQZ7_SALDI</name>
<dbReference type="EMBL" id="JBEAFC010000008">
    <property type="protein sequence ID" value="KAL1545538.1"/>
    <property type="molecule type" value="Genomic_DNA"/>
</dbReference>
<comment type="caution">
    <text evidence="7">The sequence shown here is derived from an EMBL/GenBank/DDBJ whole genome shotgun (WGS) entry which is preliminary data.</text>
</comment>
<evidence type="ECO:0000256" key="4">
    <source>
        <dbReference type="ARBA" id="ARBA00023242"/>
    </source>
</evidence>
<feature type="compositionally biased region" description="Basic and acidic residues" evidence="5">
    <location>
        <begin position="501"/>
        <end position="515"/>
    </location>
</feature>
<feature type="compositionally biased region" description="Basic residues" evidence="5">
    <location>
        <begin position="486"/>
        <end position="500"/>
    </location>
</feature>
<evidence type="ECO:0000256" key="2">
    <source>
        <dbReference type="ARBA" id="ARBA00023015"/>
    </source>
</evidence>
<dbReference type="GO" id="GO:0005634">
    <property type="term" value="C:nucleus"/>
    <property type="evidence" value="ECO:0007669"/>
    <property type="project" value="UniProtKB-SubCell"/>
</dbReference>
<dbReference type="PANTHER" id="PTHR46196">
    <property type="entry name" value="TRANSCRIPTION FACTOR BHLH155-LIKE ISOFORM X1-RELATED"/>
    <property type="match status" value="1"/>
</dbReference>
<gene>
    <name evidence="7" type="ORF">AAHA92_22252</name>
</gene>
<dbReference type="PROSITE" id="PS50888">
    <property type="entry name" value="BHLH"/>
    <property type="match status" value="1"/>
</dbReference>
<dbReference type="AlphaFoldDB" id="A0ABD1GQZ7"/>
<evidence type="ECO:0000256" key="3">
    <source>
        <dbReference type="ARBA" id="ARBA00023163"/>
    </source>
</evidence>
<dbReference type="InterPro" id="IPR043561">
    <property type="entry name" value="LHW-like"/>
</dbReference>
<organism evidence="7 8">
    <name type="scientific">Salvia divinorum</name>
    <name type="common">Maria pastora</name>
    <name type="synonym">Diviner's sage</name>
    <dbReference type="NCBI Taxonomy" id="28513"/>
    <lineage>
        <taxon>Eukaryota</taxon>
        <taxon>Viridiplantae</taxon>
        <taxon>Streptophyta</taxon>
        <taxon>Embryophyta</taxon>
        <taxon>Tracheophyta</taxon>
        <taxon>Spermatophyta</taxon>
        <taxon>Magnoliopsida</taxon>
        <taxon>eudicotyledons</taxon>
        <taxon>Gunneridae</taxon>
        <taxon>Pentapetalae</taxon>
        <taxon>asterids</taxon>
        <taxon>lamiids</taxon>
        <taxon>Lamiales</taxon>
        <taxon>Lamiaceae</taxon>
        <taxon>Nepetoideae</taxon>
        <taxon>Mentheae</taxon>
        <taxon>Salviinae</taxon>
        <taxon>Salvia</taxon>
        <taxon>Salvia subgen. Calosphace</taxon>
    </lineage>
</organism>
<proteinExistence type="predicted"/>
<dbReference type="PANTHER" id="PTHR46196:SF3">
    <property type="entry name" value="TRANSCRIPTION FACTOR LHW-LIKE ISOFORM X1"/>
    <property type="match status" value="1"/>
</dbReference>
<keyword evidence="3" id="KW-0804">Transcription</keyword>
<reference evidence="7 8" key="1">
    <citation type="submission" date="2024-06" db="EMBL/GenBank/DDBJ databases">
        <title>A chromosome level genome sequence of Diviner's sage (Salvia divinorum).</title>
        <authorList>
            <person name="Ford S.A."/>
            <person name="Ro D.-K."/>
            <person name="Ness R.W."/>
            <person name="Phillips M.A."/>
        </authorList>
    </citation>
    <scope>NUCLEOTIDE SEQUENCE [LARGE SCALE GENOMIC DNA]</scope>
    <source>
        <strain evidence="7">SAF-2024a</strain>
        <tissue evidence="7">Leaf</tissue>
    </source>
</reference>
<evidence type="ECO:0000259" key="6">
    <source>
        <dbReference type="PROSITE" id="PS50888"/>
    </source>
</evidence>
<dbReference type="InterPro" id="IPR011598">
    <property type="entry name" value="bHLH_dom"/>
</dbReference>
<accession>A0ABD1GQZ7</accession>
<dbReference type="Pfam" id="PF23176">
    <property type="entry name" value="bHLH_LHW"/>
    <property type="match status" value="1"/>
</dbReference>
<comment type="subcellular location">
    <subcellularLocation>
        <location evidence="1">Nucleus</location>
    </subcellularLocation>
</comment>
<evidence type="ECO:0000313" key="7">
    <source>
        <dbReference type="EMBL" id="KAL1545538.1"/>
    </source>
</evidence>
<evidence type="ECO:0000256" key="1">
    <source>
        <dbReference type="ARBA" id="ARBA00004123"/>
    </source>
</evidence>
<dbReference type="Pfam" id="PF14215">
    <property type="entry name" value="bHLH-MYC_N"/>
    <property type="match status" value="1"/>
</dbReference>
<keyword evidence="2" id="KW-0805">Transcription regulation</keyword>